<evidence type="ECO:0000256" key="5">
    <source>
        <dbReference type="ARBA" id="ARBA00022723"/>
    </source>
</evidence>
<dbReference type="CDD" id="cd11072">
    <property type="entry name" value="CYP71-like"/>
    <property type="match status" value="1"/>
</dbReference>
<dbReference type="PANTHER" id="PTHR47955:SF8">
    <property type="entry name" value="CYTOCHROME P450 71D11-LIKE"/>
    <property type="match status" value="1"/>
</dbReference>
<feature type="transmembrane region" description="Helical" evidence="13">
    <location>
        <begin position="6"/>
        <end position="25"/>
    </location>
</feature>
<dbReference type="GO" id="GO:0004497">
    <property type="term" value="F:monooxygenase activity"/>
    <property type="evidence" value="ECO:0007669"/>
    <property type="project" value="UniProtKB-KW"/>
</dbReference>
<evidence type="ECO:0000256" key="11">
    <source>
        <dbReference type="PIRSR" id="PIRSR602401-1"/>
    </source>
</evidence>
<comment type="similarity">
    <text evidence="3 12">Belongs to the cytochrome P450 family.</text>
</comment>
<keyword evidence="5 11" id="KW-0479">Metal-binding</keyword>
<evidence type="ECO:0000256" key="7">
    <source>
        <dbReference type="ARBA" id="ARBA00022848"/>
    </source>
</evidence>
<evidence type="ECO:0000256" key="8">
    <source>
        <dbReference type="ARBA" id="ARBA00023002"/>
    </source>
</evidence>
<gene>
    <name evidence="14" type="ORF">DCAR_0417854</name>
</gene>
<dbReference type="AlphaFoldDB" id="A0AAF0X0T0"/>
<evidence type="ECO:0000256" key="1">
    <source>
        <dbReference type="ARBA" id="ARBA00001971"/>
    </source>
</evidence>
<keyword evidence="13" id="KW-1133">Transmembrane helix</keyword>
<dbReference type="InterPro" id="IPR036396">
    <property type="entry name" value="Cyt_P450_sf"/>
</dbReference>
<keyword evidence="9 11" id="KW-0408">Iron</keyword>
<evidence type="ECO:0000256" key="10">
    <source>
        <dbReference type="ARBA" id="ARBA00023033"/>
    </source>
</evidence>
<evidence type="ECO:0000313" key="15">
    <source>
        <dbReference type="Proteomes" id="UP000077755"/>
    </source>
</evidence>
<dbReference type="Gene3D" id="1.10.630.10">
    <property type="entry name" value="Cytochrome P450"/>
    <property type="match status" value="1"/>
</dbReference>
<reference evidence="14" key="2">
    <citation type="submission" date="2022-03" db="EMBL/GenBank/DDBJ databases">
        <title>Draft title - Genomic analysis of global carrot germplasm unveils the trajectory of domestication and the origin of high carotenoid orange carrot.</title>
        <authorList>
            <person name="Iorizzo M."/>
            <person name="Ellison S."/>
            <person name="Senalik D."/>
            <person name="Macko-Podgorni A."/>
            <person name="Grzebelus D."/>
            <person name="Bostan H."/>
            <person name="Rolling W."/>
            <person name="Curaba J."/>
            <person name="Simon P."/>
        </authorList>
    </citation>
    <scope>NUCLEOTIDE SEQUENCE</scope>
    <source>
        <tissue evidence="14">Leaf</tissue>
    </source>
</reference>
<dbReference type="PANTHER" id="PTHR47955">
    <property type="entry name" value="CYTOCHROME P450 FAMILY 71 PROTEIN"/>
    <property type="match status" value="1"/>
</dbReference>
<keyword evidence="10 12" id="KW-0503">Monooxygenase</keyword>
<protein>
    <recommendedName>
        <fullName evidence="16">Cytochrome P450</fullName>
    </recommendedName>
</protein>
<evidence type="ECO:0000256" key="13">
    <source>
        <dbReference type="SAM" id="Phobius"/>
    </source>
</evidence>
<dbReference type="PRINTS" id="PR00385">
    <property type="entry name" value="P450"/>
</dbReference>
<dbReference type="GO" id="GO:0005506">
    <property type="term" value="F:iron ion binding"/>
    <property type="evidence" value="ECO:0007669"/>
    <property type="project" value="InterPro"/>
</dbReference>
<dbReference type="FunFam" id="1.10.630.10:FF:000008">
    <property type="entry name" value="Cytochrome P450 71D8"/>
    <property type="match status" value="1"/>
</dbReference>
<evidence type="ECO:0000256" key="2">
    <source>
        <dbReference type="ARBA" id="ARBA00004111"/>
    </source>
</evidence>
<keyword evidence="4 11" id="KW-0349">Heme</keyword>
<feature type="binding site" description="axial binding residue" evidence="11">
    <location>
        <position position="437"/>
    </location>
    <ligand>
        <name>heme</name>
        <dbReference type="ChEBI" id="CHEBI:30413"/>
    </ligand>
    <ligandPart>
        <name>Fe</name>
        <dbReference type="ChEBI" id="CHEBI:18248"/>
    </ligandPart>
</feature>
<dbReference type="PROSITE" id="PS00086">
    <property type="entry name" value="CYTOCHROME_P450"/>
    <property type="match status" value="1"/>
</dbReference>
<evidence type="ECO:0000256" key="6">
    <source>
        <dbReference type="ARBA" id="ARBA00022824"/>
    </source>
</evidence>
<keyword evidence="6" id="KW-0256">Endoplasmic reticulum</keyword>
<dbReference type="GO" id="GO:0020037">
    <property type="term" value="F:heme binding"/>
    <property type="evidence" value="ECO:0007669"/>
    <property type="project" value="InterPro"/>
</dbReference>
<dbReference type="PRINTS" id="PR00463">
    <property type="entry name" value="EP450I"/>
</dbReference>
<keyword evidence="7" id="KW-0492">Microsome</keyword>
<keyword evidence="15" id="KW-1185">Reference proteome</keyword>
<evidence type="ECO:0000256" key="9">
    <source>
        <dbReference type="ARBA" id="ARBA00023004"/>
    </source>
</evidence>
<evidence type="ECO:0008006" key="16">
    <source>
        <dbReference type="Google" id="ProtNLM"/>
    </source>
</evidence>
<dbReference type="Proteomes" id="UP000077755">
    <property type="component" value="Chromosome 4"/>
</dbReference>
<organism evidence="14 15">
    <name type="scientific">Daucus carota subsp. sativus</name>
    <name type="common">Carrot</name>
    <dbReference type="NCBI Taxonomy" id="79200"/>
    <lineage>
        <taxon>Eukaryota</taxon>
        <taxon>Viridiplantae</taxon>
        <taxon>Streptophyta</taxon>
        <taxon>Embryophyta</taxon>
        <taxon>Tracheophyta</taxon>
        <taxon>Spermatophyta</taxon>
        <taxon>Magnoliopsida</taxon>
        <taxon>eudicotyledons</taxon>
        <taxon>Gunneridae</taxon>
        <taxon>Pentapetalae</taxon>
        <taxon>asterids</taxon>
        <taxon>campanulids</taxon>
        <taxon>Apiales</taxon>
        <taxon>Apiaceae</taxon>
        <taxon>Apioideae</taxon>
        <taxon>Scandiceae</taxon>
        <taxon>Daucinae</taxon>
        <taxon>Daucus</taxon>
        <taxon>Daucus sect. Daucus</taxon>
    </lineage>
</organism>
<keyword evidence="13" id="KW-0472">Membrane</keyword>
<dbReference type="GO" id="GO:0016705">
    <property type="term" value="F:oxidoreductase activity, acting on paired donors, with incorporation or reduction of molecular oxygen"/>
    <property type="evidence" value="ECO:0007669"/>
    <property type="project" value="InterPro"/>
</dbReference>
<comment type="cofactor">
    <cofactor evidence="1 11">
        <name>heme</name>
        <dbReference type="ChEBI" id="CHEBI:30413"/>
    </cofactor>
</comment>
<keyword evidence="13" id="KW-0812">Transmembrane</keyword>
<evidence type="ECO:0000313" key="14">
    <source>
        <dbReference type="EMBL" id="WOG98511.1"/>
    </source>
</evidence>
<sequence length="496" mass="56524">METHIPSLYAPFALFFFLYMVLKIAKFSKTEKLQLPPGPRRLPVIGNIHQLVGSLPHHILRDLAKKYGPLMSLKLGQVFAVVVSSPEVAAEILRTHDLNVSQRPYFLSGEIIAYNSSDILFSPYGEYWRQMRKICTLHVFSSKSIQKFQPIRKEEVLNFIKQVSQNEGSAINIGEEFFSLTTGITSRVALGRKLKDPEVFASFVKEAVELSSGFSVVDMYPSVKLLQVISGIRYRLEKVHEKMNKVLETIVNEHRDRLREGNDQDLIDVLLRIQKHGYLEAPLTDDNIKSVILGIISAGSETSALTLTWAMSEMLKNPKVMETAQAEVRKVFKGSENVDEARLQELDYLKLVIKETLRLHPPAPLLVPRECREEIKINGFDIPVKTKIIVNVWAIGRDPRYWPDAESFKPERFQESSVDFRGTDFEYIPFGAGRRMCPGMWLALPTMMLPLAQMLYHYDWKLPDGLKNEELDMSEAYGITSARKQDLYVVPVACTS</sequence>
<dbReference type="InterPro" id="IPR002401">
    <property type="entry name" value="Cyt_P450_E_grp-I"/>
</dbReference>
<dbReference type="InterPro" id="IPR017972">
    <property type="entry name" value="Cyt_P450_CS"/>
</dbReference>
<proteinExistence type="inferred from homology"/>
<dbReference type="KEGG" id="dcr:108219509"/>
<keyword evidence="8 12" id="KW-0560">Oxidoreductase</keyword>
<dbReference type="SUPFAM" id="SSF48264">
    <property type="entry name" value="Cytochrome P450"/>
    <property type="match status" value="1"/>
</dbReference>
<reference evidence="14" key="1">
    <citation type="journal article" date="2016" name="Nat. Genet.">
        <title>A high-quality carrot genome assembly provides new insights into carotenoid accumulation and asterid genome evolution.</title>
        <authorList>
            <person name="Iorizzo M."/>
            <person name="Ellison S."/>
            <person name="Senalik D."/>
            <person name="Zeng P."/>
            <person name="Satapoomin P."/>
            <person name="Huang J."/>
            <person name="Bowman M."/>
            <person name="Iovene M."/>
            <person name="Sanseverino W."/>
            <person name="Cavagnaro P."/>
            <person name="Yildiz M."/>
            <person name="Macko-Podgorni A."/>
            <person name="Moranska E."/>
            <person name="Grzebelus E."/>
            <person name="Grzebelus D."/>
            <person name="Ashrafi H."/>
            <person name="Zheng Z."/>
            <person name="Cheng S."/>
            <person name="Spooner D."/>
            <person name="Van Deynze A."/>
            <person name="Simon P."/>
        </authorList>
    </citation>
    <scope>NUCLEOTIDE SEQUENCE</scope>
    <source>
        <tissue evidence="14">Leaf</tissue>
    </source>
</reference>
<comment type="subcellular location">
    <subcellularLocation>
        <location evidence="2">Microsome membrane</location>
        <topology evidence="2">Single-pass membrane protein</topology>
    </subcellularLocation>
</comment>
<dbReference type="EMBL" id="CP093346">
    <property type="protein sequence ID" value="WOG98511.1"/>
    <property type="molecule type" value="Genomic_DNA"/>
</dbReference>
<evidence type="ECO:0000256" key="12">
    <source>
        <dbReference type="RuleBase" id="RU000461"/>
    </source>
</evidence>
<accession>A0AAF0X0T0</accession>
<dbReference type="InterPro" id="IPR001128">
    <property type="entry name" value="Cyt_P450"/>
</dbReference>
<evidence type="ECO:0000256" key="3">
    <source>
        <dbReference type="ARBA" id="ARBA00010617"/>
    </source>
</evidence>
<name>A0AAF0X0T0_DAUCS</name>
<evidence type="ECO:0000256" key="4">
    <source>
        <dbReference type="ARBA" id="ARBA00022617"/>
    </source>
</evidence>
<dbReference type="Pfam" id="PF00067">
    <property type="entry name" value="p450"/>
    <property type="match status" value="1"/>
</dbReference>